<comment type="caution">
    <text evidence="1">The sequence shown here is derived from an EMBL/GenBank/DDBJ whole genome shotgun (WGS) entry which is preliminary data.</text>
</comment>
<proteinExistence type="predicted"/>
<organism evidence="1 2">
    <name type="scientific">Homoserinibacter gongjuensis</name>
    <dbReference type="NCBI Taxonomy" id="1162968"/>
    <lineage>
        <taxon>Bacteria</taxon>
        <taxon>Bacillati</taxon>
        <taxon>Actinomycetota</taxon>
        <taxon>Actinomycetes</taxon>
        <taxon>Micrococcales</taxon>
        <taxon>Microbacteriaceae</taxon>
        <taxon>Homoserinibacter</taxon>
    </lineage>
</organism>
<dbReference type="Proteomes" id="UP001157069">
    <property type="component" value="Unassembled WGS sequence"/>
</dbReference>
<reference evidence="2" key="1">
    <citation type="journal article" date="2019" name="Int. J. Syst. Evol. Microbiol.">
        <title>The Global Catalogue of Microorganisms (GCM) 10K type strain sequencing project: providing services to taxonomists for standard genome sequencing and annotation.</title>
        <authorList>
            <consortium name="The Broad Institute Genomics Platform"/>
            <consortium name="The Broad Institute Genome Sequencing Center for Infectious Disease"/>
            <person name="Wu L."/>
            <person name="Ma J."/>
        </authorList>
    </citation>
    <scope>NUCLEOTIDE SEQUENCE [LARGE SCALE GENOMIC DNA]</scope>
    <source>
        <strain evidence="2">NBRC 108755</strain>
    </source>
</reference>
<dbReference type="RefSeq" id="WP_284300643.1">
    <property type="nucleotide sequence ID" value="NZ_BSVA01000001.1"/>
</dbReference>
<name>A0ABQ6JY40_9MICO</name>
<keyword evidence="2" id="KW-1185">Reference proteome</keyword>
<protein>
    <submittedName>
        <fullName evidence="1">Uncharacterized protein</fullName>
    </submittedName>
</protein>
<accession>A0ABQ6JY40</accession>
<dbReference type="EMBL" id="BSVA01000001">
    <property type="protein sequence ID" value="GMA92029.1"/>
    <property type="molecule type" value="Genomic_DNA"/>
</dbReference>
<sequence>MMSVLVRRDAQLRESGVVSSAWGRAWEWVTRPLHYGAVRRLRLAAQRGDGPLLASLLARGVALVVQSTQGETERVMVVRGSRDVVAILQHGMTTPQGVIAEERSVNGQAGIVVSSGSAHPRC</sequence>
<evidence type="ECO:0000313" key="1">
    <source>
        <dbReference type="EMBL" id="GMA92029.1"/>
    </source>
</evidence>
<gene>
    <name evidence="1" type="ORF">GCM10025869_25580</name>
</gene>
<evidence type="ECO:0000313" key="2">
    <source>
        <dbReference type="Proteomes" id="UP001157069"/>
    </source>
</evidence>